<feature type="region of interest" description="Disordered" evidence="1">
    <location>
        <begin position="201"/>
        <end position="342"/>
    </location>
</feature>
<evidence type="ECO:0000259" key="3">
    <source>
        <dbReference type="Pfam" id="PF13490"/>
    </source>
</evidence>
<feature type="compositionally biased region" description="Low complexity" evidence="1">
    <location>
        <begin position="323"/>
        <end position="333"/>
    </location>
</feature>
<feature type="domain" description="Putative zinc-finger" evidence="3">
    <location>
        <begin position="3"/>
        <end position="36"/>
    </location>
</feature>
<sequence length="453" mass="48582">MMCQEVIELMQRYLDQDLDELEYEQMLGHLQQCSECTELFQRLVALSEELEQLPKVTPAYSLVDAIMPKLQRIDEGFPAVEYPAAPVMAQPEKYNETSSNEKAAVSIDQAAGWRKRIRGLVSMRIVGGVVAAGLVLGFFVFEQQEKNGSMKDAGPMLLSSSQTKAKSADSAASSGAGNSTQPKAAGAAEPFLDRNVAKEAPKLDSVPTAPAASPAPKDAEPKVSANAGGNESGALTDQLKKSVDTTPIQEQQVNQQQQQAPPAGAVEEPKLPDAGDQAPASEPEVQPSEAPVNEGMAPPPVSASPERSGGAVSKMVAPDHPDSSGQESDSRSSTPAPDQKAGMMGIMKHDSEDKTNQEEPGYNRLYSAASAGTPTALASQDKAYIASVNDNHQVIITDNQQKVLYTSPNKWTDKDKIELVEWTEGNLLTYRVSNDSGTTTYVIHLKDKTEIKK</sequence>
<feature type="region of interest" description="Disordered" evidence="1">
    <location>
        <begin position="152"/>
        <end position="187"/>
    </location>
</feature>
<name>A0ABW3URS8_9BACL</name>
<feature type="compositionally biased region" description="Low complexity" evidence="1">
    <location>
        <begin position="207"/>
        <end position="216"/>
    </location>
</feature>
<organism evidence="4 5">
    <name type="scientific">Paenibacillus vulneris</name>
    <dbReference type="NCBI Taxonomy" id="1133364"/>
    <lineage>
        <taxon>Bacteria</taxon>
        <taxon>Bacillati</taxon>
        <taxon>Bacillota</taxon>
        <taxon>Bacilli</taxon>
        <taxon>Bacillales</taxon>
        <taxon>Paenibacillaceae</taxon>
        <taxon>Paenibacillus</taxon>
    </lineage>
</organism>
<evidence type="ECO:0000256" key="2">
    <source>
        <dbReference type="SAM" id="Phobius"/>
    </source>
</evidence>
<gene>
    <name evidence="4" type="ORF">ACFQ4B_25275</name>
</gene>
<reference evidence="5" key="1">
    <citation type="journal article" date="2019" name="Int. J. Syst. Evol. Microbiol.">
        <title>The Global Catalogue of Microorganisms (GCM) 10K type strain sequencing project: providing services to taxonomists for standard genome sequencing and annotation.</title>
        <authorList>
            <consortium name="The Broad Institute Genomics Platform"/>
            <consortium name="The Broad Institute Genome Sequencing Center for Infectious Disease"/>
            <person name="Wu L."/>
            <person name="Ma J."/>
        </authorList>
    </citation>
    <scope>NUCLEOTIDE SEQUENCE [LARGE SCALE GENOMIC DNA]</scope>
    <source>
        <strain evidence="5">CCUG 53270</strain>
    </source>
</reference>
<accession>A0ABW3URS8</accession>
<feature type="compositionally biased region" description="Low complexity" evidence="1">
    <location>
        <begin position="159"/>
        <end position="181"/>
    </location>
</feature>
<dbReference type="InterPro" id="IPR027383">
    <property type="entry name" value="Znf_put"/>
</dbReference>
<dbReference type="EMBL" id="JBHTLU010000034">
    <property type="protein sequence ID" value="MFD1223438.1"/>
    <property type="molecule type" value="Genomic_DNA"/>
</dbReference>
<keyword evidence="2" id="KW-1133">Transmembrane helix</keyword>
<dbReference type="Proteomes" id="UP001597180">
    <property type="component" value="Unassembled WGS sequence"/>
</dbReference>
<comment type="caution">
    <text evidence="4">The sequence shown here is derived from an EMBL/GenBank/DDBJ whole genome shotgun (WGS) entry which is preliminary data.</text>
</comment>
<feature type="compositionally biased region" description="Low complexity" evidence="1">
    <location>
        <begin position="249"/>
        <end position="266"/>
    </location>
</feature>
<dbReference type="Pfam" id="PF13490">
    <property type="entry name" value="zf-HC2"/>
    <property type="match status" value="1"/>
</dbReference>
<keyword evidence="2" id="KW-0812">Transmembrane</keyword>
<dbReference type="RefSeq" id="WP_345590485.1">
    <property type="nucleotide sequence ID" value="NZ_BAABJG010000022.1"/>
</dbReference>
<evidence type="ECO:0000313" key="5">
    <source>
        <dbReference type="Proteomes" id="UP001597180"/>
    </source>
</evidence>
<evidence type="ECO:0000313" key="4">
    <source>
        <dbReference type="EMBL" id="MFD1223438.1"/>
    </source>
</evidence>
<evidence type="ECO:0000256" key="1">
    <source>
        <dbReference type="SAM" id="MobiDB-lite"/>
    </source>
</evidence>
<proteinExistence type="predicted"/>
<keyword evidence="2" id="KW-0472">Membrane</keyword>
<feature type="transmembrane region" description="Helical" evidence="2">
    <location>
        <begin position="121"/>
        <end position="141"/>
    </location>
</feature>
<keyword evidence="5" id="KW-1185">Reference proteome</keyword>
<protein>
    <submittedName>
        <fullName evidence="4">Zf-HC2 domain-containing protein</fullName>
    </submittedName>
</protein>